<comment type="caution">
    <text evidence="1">The sequence shown here is derived from an EMBL/GenBank/DDBJ whole genome shotgun (WGS) entry which is preliminary data.</text>
</comment>
<reference evidence="1 2" key="1">
    <citation type="submission" date="2013-11" db="EMBL/GenBank/DDBJ databases">
        <title>The Genome Sequence of Eikenella corrodens CC92I.</title>
        <authorList>
            <consortium name="The Broad Institute Genomics Platform"/>
            <person name="Earl A."/>
            <person name="Allen-Vercoe E."/>
            <person name="Daigneault M."/>
            <person name="Young S.K."/>
            <person name="Zeng Q."/>
            <person name="Gargeya S."/>
            <person name="Fitzgerald M."/>
            <person name="Abouelleil A."/>
            <person name="Alvarado L."/>
            <person name="Chapman S.B."/>
            <person name="Gainer-Dewar J."/>
            <person name="Goldberg J."/>
            <person name="Griggs A."/>
            <person name="Gujja S."/>
            <person name="Hansen M."/>
            <person name="Howarth C."/>
            <person name="Imamovic A."/>
            <person name="Ireland A."/>
            <person name="Larimer J."/>
            <person name="McCowan C."/>
            <person name="Murphy C."/>
            <person name="Pearson M."/>
            <person name="Poon T.W."/>
            <person name="Priest M."/>
            <person name="Roberts A."/>
            <person name="Saif S."/>
            <person name="Shea T."/>
            <person name="Sykes S."/>
            <person name="Wortman J."/>
            <person name="Nusbaum C."/>
            <person name="Birren B."/>
        </authorList>
    </citation>
    <scope>NUCLEOTIDE SEQUENCE [LARGE SCALE GENOMIC DNA]</scope>
    <source>
        <strain evidence="1 2">CC92I</strain>
    </source>
</reference>
<gene>
    <name evidence="1" type="ORF">HMPREF1177_01872</name>
</gene>
<evidence type="ECO:0000313" key="1">
    <source>
        <dbReference type="EMBL" id="ETA82791.1"/>
    </source>
</evidence>
<organism evidence="1 2">
    <name type="scientific">Eikenella corrodens CC92I</name>
    <dbReference type="NCBI Taxonomy" id="1073362"/>
    <lineage>
        <taxon>Bacteria</taxon>
        <taxon>Pseudomonadati</taxon>
        <taxon>Pseudomonadota</taxon>
        <taxon>Betaproteobacteria</taxon>
        <taxon>Neisseriales</taxon>
        <taxon>Neisseriaceae</taxon>
        <taxon>Eikenella</taxon>
    </lineage>
</organism>
<proteinExistence type="predicted"/>
<name>V7IBX0_EIKCO</name>
<dbReference type="HOGENOM" id="CLU_2983506_0_0_4"/>
<protein>
    <submittedName>
        <fullName evidence="1">Uncharacterized protein</fullName>
    </submittedName>
</protein>
<evidence type="ECO:0000313" key="2">
    <source>
        <dbReference type="Proteomes" id="UP000018554"/>
    </source>
</evidence>
<accession>V7IBX0</accession>
<keyword evidence="2" id="KW-1185">Reference proteome</keyword>
<feature type="non-terminal residue" evidence="1">
    <location>
        <position position="1"/>
    </location>
</feature>
<dbReference type="AlphaFoldDB" id="V7IBX0"/>
<dbReference type="EMBL" id="AZGQ01000012">
    <property type="protein sequence ID" value="ETA82791.1"/>
    <property type="molecule type" value="Genomic_DNA"/>
</dbReference>
<dbReference type="Proteomes" id="UP000018554">
    <property type="component" value="Unassembled WGS sequence"/>
</dbReference>
<sequence>KTPTLIGNLIVKELLNQTGDKQIVPCGTAKMRTIRLKKNFVKYLKTKIPLKNTKHLS</sequence>